<keyword evidence="1" id="KW-0472">Membrane</keyword>
<dbReference type="EMBL" id="DXEN01000060">
    <property type="protein sequence ID" value="HIX86540.1"/>
    <property type="molecule type" value="Genomic_DNA"/>
</dbReference>
<reference evidence="2" key="1">
    <citation type="journal article" date="2021" name="PeerJ">
        <title>Extensive microbial diversity within the chicken gut microbiome revealed by metagenomics and culture.</title>
        <authorList>
            <person name="Gilroy R."/>
            <person name="Ravi A."/>
            <person name="Getino M."/>
            <person name="Pursley I."/>
            <person name="Horton D.L."/>
            <person name="Alikhan N.F."/>
            <person name="Baker D."/>
            <person name="Gharbi K."/>
            <person name="Hall N."/>
            <person name="Watson M."/>
            <person name="Adriaenssens E.M."/>
            <person name="Foster-Nyarko E."/>
            <person name="Jarju S."/>
            <person name="Secka A."/>
            <person name="Antonio M."/>
            <person name="Oren A."/>
            <person name="Chaudhuri R.R."/>
            <person name="La Ragione R."/>
            <person name="Hildebrand F."/>
            <person name="Pallen M.J."/>
        </authorList>
    </citation>
    <scope>NUCLEOTIDE SEQUENCE</scope>
    <source>
        <strain evidence="2">ChiHecec2B26-12326</strain>
    </source>
</reference>
<protein>
    <recommendedName>
        <fullName evidence="4">Phosphodiester glycosidase domain-containing protein</fullName>
    </recommendedName>
</protein>
<keyword evidence="1" id="KW-0812">Transmembrane</keyword>
<sequence length="290" mass="32767">MRLIREMRERSEDEIEVLGSARRENDSRKWLWIGIALLFVLVLGFCVWKLFFIRPVEEEGTLLEEPAPEISVADSTSLAGDERPCVTFEKDSINDVVLAIYALHQLKAELSLALPDTSDTSVYFVLQAADIRRDNLQILGDFVLRGKQLARGKRKTGFCAIRNGQITLGNSASDVMKDDCVVRQGDFFRQYPLVMEGEVIVNGLKGKALRRALARRGDRFYIVASLNRESLYDFSEALADYGFTNALYLVGGTSYGWCRMDARVHELGVRRGKTLPSHNYLVFRSAISLE</sequence>
<evidence type="ECO:0000313" key="2">
    <source>
        <dbReference type="EMBL" id="HIX86540.1"/>
    </source>
</evidence>
<feature type="transmembrane region" description="Helical" evidence="1">
    <location>
        <begin position="30"/>
        <end position="51"/>
    </location>
</feature>
<organism evidence="2 3">
    <name type="scientific">Candidatus Parabacteroides intestinigallinarum</name>
    <dbReference type="NCBI Taxonomy" id="2838722"/>
    <lineage>
        <taxon>Bacteria</taxon>
        <taxon>Pseudomonadati</taxon>
        <taxon>Bacteroidota</taxon>
        <taxon>Bacteroidia</taxon>
        <taxon>Bacteroidales</taxon>
        <taxon>Tannerellaceae</taxon>
        <taxon>Parabacteroides</taxon>
    </lineage>
</organism>
<proteinExistence type="predicted"/>
<evidence type="ECO:0000313" key="3">
    <source>
        <dbReference type="Proteomes" id="UP000823847"/>
    </source>
</evidence>
<accession>A0A9D1XSI7</accession>
<dbReference type="Proteomes" id="UP000823847">
    <property type="component" value="Unassembled WGS sequence"/>
</dbReference>
<reference evidence="2" key="2">
    <citation type="submission" date="2021-04" db="EMBL/GenBank/DDBJ databases">
        <authorList>
            <person name="Gilroy R."/>
        </authorList>
    </citation>
    <scope>NUCLEOTIDE SEQUENCE</scope>
    <source>
        <strain evidence="2">ChiHecec2B26-12326</strain>
    </source>
</reference>
<name>A0A9D1XSI7_9BACT</name>
<keyword evidence="1" id="KW-1133">Transmembrane helix</keyword>
<dbReference type="AlphaFoldDB" id="A0A9D1XSI7"/>
<evidence type="ECO:0000256" key="1">
    <source>
        <dbReference type="SAM" id="Phobius"/>
    </source>
</evidence>
<comment type="caution">
    <text evidence="2">The sequence shown here is derived from an EMBL/GenBank/DDBJ whole genome shotgun (WGS) entry which is preliminary data.</text>
</comment>
<evidence type="ECO:0008006" key="4">
    <source>
        <dbReference type="Google" id="ProtNLM"/>
    </source>
</evidence>
<gene>
    <name evidence="2" type="ORF">H9848_08035</name>
</gene>